<name>A0A9X7RXB5_STRDY</name>
<dbReference type="Proteomes" id="UP000347383">
    <property type="component" value="Chromosome"/>
</dbReference>
<proteinExistence type="predicted"/>
<dbReference type="AlphaFoldDB" id="A0A9X7RXB5"/>
<feature type="region of interest" description="Disordered" evidence="1">
    <location>
        <begin position="26"/>
        <end position="46"/>
    </location>
</feature>
<keyword evidence="2" id="KW-0732">Signal</keyword>
<reference evidence="3 4" key="1">
    <citation type="submission" date="2018-10" db="EMBL/GenBank/DDBJ databases">
        <title>Comparative Genomics Analysis of the Streptococcus dysgalactiae subspecies dysgalactiae.</title>
        <authorList>
            <person name="Koh T.H."/>
            <person name="Abdul Rahman N."/>
            <person name="Sessions O.M."/>
        </authorList>
    </citation>
    <scope>NUCLEOTIDE SEQUENCE [LARGE SCALE GENOMIC DNA]</scope>
    <source>
        <strain evidence="3 4">DB60705-15</strain>
    </source>
</reference>
<feature type="chain" id="PRO_5040846225" evidence="2">
    <location>
        <begin position="21"/>
        <end position="92"/>
    </location>
</feature>
<protein>
    <submittedName>
        <fullName evidence="3">Uncharacterized protein</fullName>
    </submittedName>
</protein>
<dbReference type="EMBL" id="CP033165">
    <property type="protein sequence ID" value="QGH01627.1"/>
    <property type="molecule type" value="Genomic_DNA"/>
</dbReference>
<evidence type="ECO:0000256" key="2">
    <source>
        <dbReference type="SAM" id="SignalP"/>
    </source>
</evidence>
<dbReference type="RefSeq" id="WP_138124988.1">
    <property type="nucleotide sequence ID" value="NZ_CP033165.1"/>
</dbReference>
<dbReference type="NCBIfam" id="NF033798">
    <property type="entry name" value="biofilm_StcA"/>
    <property type="match status" value="1"/>
</dbReference>
<evidence type="ECO:0000256" key="1">
    <source>
        <dbReference type="SAM" id="MobiDB-lite"/>
    </source>
</evidence>
<gene>
    <name evidence="3" type="ORF">EA457_03225</name>
</gene>
<feature type="signal peptide" evidence="2">
    <location>
        <begin position="1"/>
        <end position="20"/>
    </location>
</feature>
<accession>A0A9X7RXB5</accession>
<sequence>MSKKQFYLILTISVLCFILAVTPKPPTPKHTMERTSTAMTTTHKKQHLLKKVALDQNKPQNKAPSLPNKDGVVKPVITMTVEQVEIPLDDQP</sequence>
<organism evidence="3 4">
    <name type="scientific">Streptococcus dysgalactiae subsp. dysgalactiae</name>
    <dbReference type="NCBI Taxonomy" id="99822"/>
    <lineage>
        <taxon>Bacteria</taxon>
        <taxon>Bacillati</taxon>
        <taxon>Bacillota</taxon>
        <taxon>Bacilli</taxon>
        <taxon>Lactobacillales</taxon>
        <taxon>Streptococcaceae</taxon>
        <taxon>Streptococcus</taxon>
    </lineage>
</organism>
<evidence type="ECO:0000313" key="4">
    <source>
        <dbReference type="Proteomes" id="UP000347383"/>
    </source>
</evidence>
<evidence type="ECO:0000313" key="3">
    <source>
        <dbReference type="EMBL" id="QGH01627.1"/>
    </source>
</evidence>